<evidence type="ECO:0000313" key="3">
    <source>
        <dbReference type="Proteomes" id="UP000747399"/>
    </source>
</evidence>
<organism evidence="2 3">
    <name type="scientific">Volvox africanus</name>
    <dbReference type="NCBI Taxonomy" id="51714"/>
    <lineage>
        <taxon>Eukaryota</taxon>
        <taxon>Viridiplantae</taxon>
        <taxon>Chlorophyta</taxon>
        <taxon>core chlorophytes</taxon>
        <taxon>Chlorophyceae</taxon>
        <taxon>CS clade</taxon>
        <taxon>Chlamydomonadales</taxon>
        <taxon>Volvocaceae</taxon>
        <taxon>Volvox</taxon>
    </lineage>
</organism>
<keyword evidence="3" id="KW-1185">Reference proteome</keyword>
<name>A0A8J4FFA5_9CHLO</name>
<sequence>MLSPPGPFSHHSVQPQTFHPLPTSTVVISSFLAIDPASHLPTYPLTKQLCDACNHRHGPAVPVSRYGLHVIHQRQLVVTVRIRLNELHSYTRGSEVILIQIGATEASHQHAKLLVLLHLTAYGAHLRRYGSHASGGPRDRCHDSSVATPQ</sequence>
<accession>A0A8J4FFA5</accession>
<dbReference type="EMBL" id="BNCO01000121">
    <property type="protein sequence ID" value="GIL68599.1"/>
    <property type="molecule type" value="Genomic_DNA"/>
</dbReference>
<dbReference type="Proteomes" id="UP000747399">
    <property type="component" value="Unassembled WGS sequence"/>
</dbReference>
<evidence type="ECO:0000313" key="2">
    <source>
        <dbReference type="EMBL" id="GIL68599.1"/>
    </source>
</evidence>
<proteinExistence type="predicted"/>
<comment type="caution">
    <text evidence="2">The sequence shown here is derived from an EMBL/GenBank/DDBJ whole genome shotgun (WGS) entry which is preliminary data.</text>
</comment>
<evidence type="ECO:0000256" key="1">
    <source>
        <dbReference type="SAM" id="MobiDB-lite"/>
    </source>
</evidence>
<gene>
    <name evidence="2" type="ORF">Vafri_21843</name>
</gene>
<protein>
    <submittedName>
        <fullName evidence="2">Uncharacterized protein</fullName>
    </submittedName>
</protein>
<dbReference type="AlphaFoldDB" id="A0A8J4FFA5"/>
<reference evidence="2" key="1">
    <citation type="journal article" date="2021" name="Proc. Natl. Acad. Sci. U.S.A.">
        <title>Three genomes in the algal genus Volvox reveal the fate of a haploid sex-determining region after a transition to homothallism.</title>
        <authorList>
            <person name="Yamamoto K."/>
            <person name="Hamaji T."/>
            <person name="Kawai-Toyooka H."/>
            <person name="Matsuzaki R."/>
            <person name="Takahashi F."/>
            <person name="Nishimura Y."/>
            <person name="Kawachi M."/>
            <person name="Noguchi H."/>
            <person name="Minakuchi Y."/>
            <person name="Umen J.G."/>
            <person name="Toyoda A."/>
            <person name="Nozaki H."/>
        </authorList>
    </citation>
    <scope>NUCLEOTIDE SEQUENCE</scope>
    <source>
        <strain evidence="2">NIES-3780</strain>
    </source>
</reference>
<feature type="region of interest" description="Disordered" evidence="1">
    <location>
        <begin position="131"/>
        <end position="150"/>
    </location>
</feature>